<dbReference type="GO" id="GO:0005576">
    <property type="term" value="C:extracellular region"/>
    <property type="evidence" value="ECO:0007669"/>
    <property type="project" value="UniProtKB-SubCell"/>
</dbReference>
<comment type="subcellular location">
    <subcellularLocation>
        <location evidence="1">Membrane</location>
    </subcellularLocation>
    <subcellularLocation>
        <location evidence="2">Secreted</location>
    </subcellularLocation>
</comment>
<evidence type="ECO:0000256" key="8">
    <source>
        <dbReference type="SAM" id="MobiDB-lite"/>
    </source>
</evidence>
<feature type="compositionally biased region" description="Gly residues" evidence="8">
    <location>
        <begin position="629"/>
        <end position="642"/>
    </location>
</feature>
<reference evidence="10" key="1">
    <citation type="submission" date="2019-12" db="EMBL/GenBank/DDBJ databases">
        <authorList>
            <person name="Cremers G."/>
        </authorList>
    </citation>
    <scope>NUCLEOTIDE SEQUENCE</scope>
    <source>
        <strain evidence="10">Mbul1</strain>
    </source>
</reference>
<feature type="compositionally biased region" description="Acidic residues" evidence="8">
    <location>
        <begin position="1091"/>
        <end position="1100"/>
    </location>
</feature>
<protein>
    <submittedName>
        <fullName evidence="10">Bifunctional hemolysin/adenylate cyclase</fullName>
    </submittedName>
</protein>
<feature type="region of interest" description="Disordered" evidence="8">
    <location>
        <begin position="618"/>
        <end position="651"/>
    </location>
</feature>
<dbReference type="Gene3D" id="2.150.10.10">
    <property type="entry name" value="Serralysin-like metalloprotease, C-terminal"/>
    <property type="match status" value="10"/>
</dbReference>
<dbReference type="InterPro" id="IPR050557">
    <property type="entry name" value="RTX_toxin/Mannuronan_C5-epim"/>
</dbReference>
<dbReference type="Pfam" id="PF00092">
    <property type="entry name" value="VWA"/>
    <property type="match status" value="1"/>
</dbReference>
<evidence type="ECO:0000256" key="6">
    <source>
        <dbReference type="ARBA" id="ARBA00023026"/>
    </source>
</evidence>
<evidence type="ECO:0000256" key="1">
    <source>
        <dbReference type="ARBA" id="ARBA00004370"/>
    </source>
</evidence>
<dbReference type="SUPFAM" id="SSF51120">
    <property type="entry name" value="beta-Roll"/>
    <property type="match status" value="8"/>
</dbReference>
<keyword evidence="6" id="KW-0843">Virulence</keyword>
<organism evidence="10">
    <name type="scientific">Methylobacterium bullatum</name>
    <dbReference type="NCBI Taxonomy" id="570505"/>
    <lineage>
        <taxon>Bacteria</taxon>
        <taxon>Pseudomonadati</taxon>
        <taxon>Pseudomonadota</taxon>
        <taxon>Alphaproteobacteria</taxon>
        <taxon>Hyphomicrobiales</taxon>
        <taxon>Methylobacteriaceae</taxon>
        <taxon>Methylobacterium</taxon>
    </lineage>
</organism>
<dbReference type="EMBL" id="LR743504">
    <property type="protein sequence ID" value="CAA2105670.1"/>
    <property type="molecule type" value="Genomic_DNA"/>
</dbReference>
<dbReference type="PROSITE" id="PS00330">
    <property type="entry name" value="HEMOLYSIN_CALCIUM"/>
    <property type="match status" value="5"/>
</dbReference>
<dbReference type="InterPro" id="IPR001343">
    <property type="entry name" value="Hemolysn_Ca-bd"/>
</dbReference>
<dbReference type="PRINTS" id="PR01488">
    <property type="entry name" value="RTXTOXINA"/>
</dbReference>
<dbReference type="GO" id="GO:0005509">
    <property type="term" value="F:calcium ion binding"/>
    <property type="evidence" value="ECO:0007669"/>
    <property type="project" value="InterPro"/>
</dbReference>
<evidence type="ECO:0000256" key="3">
    <source>
        <dbReference type="ARBA" id="ARBA00022525"/>
    </source>
</evidence>
<sequence>MPLTYKDSNNTTWSLRDDGEFRAIKNNYNTHDLGSESYFYDIESGSKVFTQAYYYSDQVTTTPSSLTTPLTSDGFTITRTLEILSDGAGRTFLRIVDTFTNTSTINRSLAMDTVDDLYADSNTILSATSSGDTIFANGDDWYVTSAAGASYPFIGHVVSGGSPDRPVTAAQSDADSFTSGYSFDLGAGQSTTLVQFYVVADTQADATALATDLATLPSYALTGLTELQIAAIANYVTDVTSAVDETLGSNQRNLTLTGTDDIDGTGNARDNIITGNAGANVLIGLNGNDTLDGGAGTDRLVGGRGNDLYIVDQAGDTVEEANNQGVDTISSSRSFSLDTSSLAYVENLTLRGVATAARGNAAANVLTGNDRNNTLSGYAGSDTLDGGVGADRMNGGTGNDTYVVDDTGDVVVEAAGEGTDTVRSSVSRTLEANVENLTLTGTAITGTGNALDNVLIGNGATNVLTGLAGNDTYHVDQSGDRVIEAANEGTDIVRSSAVTYTLSANVENLTLTEGSAAIRGVGNNGANILAGNSGNNTLDGRGGADVMRGGTGSDTYVVDNVADSVIEKANAGIDTVQTGLASYTLGVNVENGTLLGSATTLIGNALDNTLVGTGGANTLQGQDGDDTLRGGGGNDTLEGGNGDDYLVGDSGGPERAVASGTATVGGTELTLNLSAPETGTGSVVLSGSIGTIDFAAAPINIVYVLDQSGSTADPFLGSTNVGDRNGDGLANTILDAEIASFESLNASLTEAGLGGQARLALVAFSDYADATFTGNPDTDIDGDGIADVVEILRTAELGGGTNYTAALEQTLAYLENQGSGKNLVFFLSDGEPNDRDYETTILPAVRATGEGGTVIRAIGVGADAGEEVLDILDDGILNGSAEIVLNPEDLDAGLTGVLGDVADGAFVEIYRNDELVQVIGREEFTVSPLGIGFKTGALALSASGTDTFRAILVTADLDGTTVSTTLPVTIGAFASNDILNGGAGDDILDGGIGADRMAGGADDDTYVVDNAGDTVTEIAGEGFDSVLSRVASYTLTDQVESLSLGVGALNGTGNALDNFLGGNEANNRLVGGAGNDSLFGGDGNDTLDGGTGDDDMEGGDGDDRYVVDSVSDTVFEYEDSGIDTLTTVFSTSLGGFVSGYAPSSFASDVERLVLGGTVNLFGIGSAADNDLLGNSGGNALFGLEGDDLLDGGAGNDTLDGGAGNDTFIVTEAGDVVIDASGFDTVTSSLATYTLGSGIERLVLAVAANTATAIGNAAANTLEGNGFANVLDGGLGADIMSGGRGSDRYLVDDVRDVVIEAAGSGADTVEASTSFKISANVENLTLTGTGNFAAAGNDGSNVLIGNSGANRILGLAGNDTLDGGAGKDTLIGGLDNDTYLVDHAGDQVLETVDQGNDRVVASVSFTLAEGSSVETLTFAASVATANLNLTGNAFANTLIGNAGNNTLSGGAGIDILTGKSGSDIFVFSATLGSTNVDRITDFSVVDDTIRLSKSVFGDLALGQLAETAFKAIGTNPLDTDDRVLFNKATGEVSYDADGSGTGQAILFATLDKPGSLTFQDFLVA</sequence>
<accession>A0A679IXT1</accession>
<dbReference type="GO" id="GO:0016020">
    <property type="term" value="C:membrane"/>
    <property type="evidence" value="ECO:0007669"/>
    <property type="project" value="UniProtKB-SubCell"/>
</dbReference>
<evidence type="ECO:0000256" key="2">
    <source>
        <dbReference type="ARBA" id="ARBA00004613"/>
    </source>
</evidence>
<dbReference type="Gene3D" id="3.40.50.410">
    <property type="entry name" value="von Willebrand factor, type A domain"/>
    <property type="match status" value="1"/>
</dbReference>
<dbReference type="InterPro" id="IPR036465">
    <property type="entry name" value="vWFA_dom_sf"/>
</dbReference>
<gene>
    <name evidence="10" type="primary">cya_19</name>
    <name evidence="10" type="ORF">MBUL_03309</name>
</gene>
<keyword evidence="3" id="KW-0964">Secreted</keyword>
<dbReference type="PANTHER" id="PTHR38340:SF1">
    <property type="entry name" value="S-LAYER PROTEIN"/>
    <property type="match status" value="1"/>
</dbReference>
<evidence type="ECO:0000313" key="10">
    <source>
        <dbReference type="EMBL" id="CAA2105670.1"/>
    </source>
</evidence>
<dbReference type="InterPro" id="IPR002035">
    <property type="entry name" value="VWF_A"/>
</dbReference>
<keyword evidence="4" id="KW-0800">Toxin</keyword>
<evidence type="ECO:0000256" key="5">
    <source>
        <dbReference type="ARBA" id="ARBA00022737"/>
    </source>
</evidence>
<name>A0A679IXT1_9HYPH</name>
<dbReference type="SUPFAM" id="SSF53300">
    <property type="entry name" value="vWA-like"/>
    <property type="match status" value="1"/>
</dbReference>
<evidence type="ECO:0000256" key="7">
    <source>
        <dbReference type="ARBA" id="ARBA00023136"/>
    </source>
</evidence>
<evidence type="ECO:0000256" key="4">
    <source>
        <dbReference type="ARBA" id="ARBA00022656"/>
    </source>
</evidence>
<evidence type="ECO:0000259" key="9">
    <source>
        <dbReference type="PROSITE" id="PS50234"/>
    </source>
</evidence>
<dbReference type="CDD" id="cd00198">
    <property type="entry name" value="vWFA"/>
    <property type="match status" value="1"/>
</dbReference>
<dbReference type="InterPro" id="IPR018511">
    <property type="entry name" value="Hemolysin-typ_Ca-bd_CS"/>
</dbReference>
<dbReference type="PROSITE" id="PS50234">
    <property type="entry name" value="VWFA"/>
    <property type="match status" value="1"/>
</dbReference>
<dbReference type="PANTHER" id="PTHR38340">
    <property type="entry name" value="S-LAYER PROTEIN"/>
    <property type="match status" value="1"/>
</dbReference>
<dbReference type="InterPro" id="IPR003995">
    <property type="entry name" value="RTX_toxin_determinant-A"/>
</dbReference>
<feature type="domain" description="VWFA" evidence="9">
    <location>
        <begin position="700"/>
        <end position="901"/>
    </location>
</feature>
<dbReference type="SMART" id="SM00327">
    <property type="entry name" value="VWA"/>
    <property type="match status" value="1"/>
</dbReference>
<dbReference type="PRINTS" id="PR00313">
    <property type="entry name" value="CABNDNGRPT"/>
</dbReference>
<dbReference type="GO" id="GO:0090729">
    <property type="term" value="F:toxin activity"/>
    <property type="evidence" value="ECO:0007669"/>
    <property type="project" value="UniProtKB-KW"/>
</dbReference>
<dbReference type="Pfam" id="PF00353">
    <property type="entry name" value="HemolysinCabind"/>
    <property type="match status" value="11"/>
</dbReference>
<proteinExistence type="predicted"/>
<feature type="region of interest" description="Disordered" evidence="8">
    <location>
        <begin position="1074"/>
        <end position="1102"/>
    </location>
</feature>
<keyword evidence="7" id="KW-0472">Membrane</keyword>
<dbReference type="InterPro" id="IPR011049">
    <property type="entry name" value="Serralysin-like_metalloprot_C"/>
</dbReference>
<keyword evidence="5" id="KW-0677">Repeat</keyword>